<evidence type="ECO:0000313" key="6">
    <source>
        <dbReference type="Proteomes" id="UP001151081"/>
    </source>
</evidence>
<dbReference type="GO" id="GO:0006545">
    <property type="term" value="P:glycine biosynthetic process"/>
    <property type="evidence" value="ECO:0007669"/>
    <property type="project" value="TreeGrafter"/>
</dbReference>
<dbReference type="Pfam" id="PF01212">
    <property type="entry name" value="Beta_elim_lyase"/>
    <property type="match status" value="1"/>
</dbReference>
<dbReference type="GO" id="GO:0008732">
    <property type="term" value="F:L-allo-threonine aldolase activity"/>
    <property type="evidence" value="ECO:0007669"/>
    <property type="project" value="TreeGrafter"/>
</dbReference>
<comment type="similarity">
    <text evidence="2">Belongs to the threonine aldolase family.</text>
</comment>
<keyword evidence="3" id="KW-0663">Pyridoxal phosphate</keyword>
<dbReference type="InterPro" id="IPR015421">
    <property type="entry name" value="PyrdxlP-dep_Trfase_major"/>
</dbReference>
<evidence type="ECO:0000313" key="5">
    <source>
        <dbReference type="EMBL" id="MDC3986761.1"/>
    </source>
</evidence>
<dbReference type="AlphaFoldDB" id="A0A9X3XEX2"/>
<organism evidence="5 6">
    <name type="scientific">Polyangium jinanense</name>
    <dbReference type="NCBI Taxonomy" id="2829994"/>
    <lineage>
        <taxon>Bacteria</taxon>
        <taxon>Pseudomonadati</taxon>
        <taxon>Myxococcota</taxon>
        <taxon>Polyangia</taxon>
        <taxon>Polyangiales</taxon>
        <taxon>Polyangiaceae</taxon>
        <taxon>Polyangium</taxon>
    </lineage>
</organism>
<sequence>MNPMELRQRCHTFFSGEKPTTAAEDFAAMARWCEANEIAHDAYGEGALVQDFERKIADLLGFEKAVFCITGTMAQSVALRLACEAAGSKAVALHPTAHVLLHERGNHQLLDHFKSLPVGDPFRTWTVSDLEAWPDRIGAALYELPMREIGGQLPDWAELEALKAHGRQQNIHLHMDGARLWEASAGYKRSLKEIAQGFDSVYVSFYKGIGAHAGAMLLGSTDFIAKADTWMKRMGGNVYRRSPYVVSAAMRFDERLAKMPAYLERTERLYDVLRDFPQLRVNPARPHVNMLHVYFPVGRERLTEIRNELAAEHGIWLCGGAKHAALPEQSSIEWYVGEALSTLSDAQVRDILALVISKIDSRVRVPSSGRLGLNG</sequence>
<evidence type="ECO:0000256" key="3">
    <source>
        <dbReference type="ARBA" id="ARBA00022898"/>
    </source>
</evidence>
<proteinExistence type="inferred from homology"/>
<dbReference type="GO" id="GO:0005829">
    <property type="term" value="C:cytosol"/>
    <property type="evidence" value="ECO:0007669"/>
    <property type="project" value="TreeGrafter"/>
</dbReference>
<dbReference type="InterPro" id="IPR015424">
    <property type="entry name" value="PyrdxlP-dep_Trfase"/>
</dbReference>
<dbReference type="InterPro" id="IPR015422">
    <property type="entry name" value="PyrdxlP-dep_Trfase_small"/>
</dbReference>
<dbReference type="Proteomes" id="UP001151081">
    <property type="component" value="Unassembled WGS sequence"/>
</dbReference>
<comment type="cofactor">
    <cofactor evidence="1">
        <name>pyridoxal 5'-phosphate</name>
        <dbReference type="ChEBI" id="CHEBI:597326"/>
    </cofactor>
</comment>
<dbReference type="GO" id="GO:0006567">
    <property type="term" value="P:L-threonine catabolic process"/>
    <property type="evidence" value="ECO:0007669"/>
    <property type="project" value="TreeGrafter"/>
</dbReference>
<dbReference type="InterPro" id="IPR001597">
    <property type="entry name" value="ArAA_b-elim_lyase/Thr_aldolase"/>
</dbReference>
<dbReference type="EMBL" id="JAGTJJ010000043">
    <property type="protein sequence ID" value="MDC3986761.1"/>
    <property type="molecule type" value="Genomic_DNA"/>
</dbReference>
<dbReference type="SUPFAM" id="SSF53383">
    <property type="entry name" value="PLP-dependent transferases"/>
    <property type="match status" value="1"/>
</dbReference>
<evidence type="ECO:0000256" key="1">
    <source>
        <dbReference type="ARBA" id="ARBA00001933"/>
    </source>
</evidence>
<comment type="caution">
    <text evidence="5">The sequence shown here is derived from an EMBL/GenBank/DDBJ whole genome shotgun (WGS) entry which is preliminary data.</text>
</comment>
<keyword evidence="6" id="KW-1185">Reference proteome</keyword>
<reference evidence="5 6" key="1">
    <citation type="submission" date="2021-04" db="EMBL/GenBank/DDBJ databases">
        <title>Genome analysis of Polyangium sp.</title>
        <authorList>
            <person name="Li Y."/>
            <person name="Wang J."/>
        </authorList>
    </citation>
    <scope>NUCLEOTIDE SEQUENCE [LARGE SCALE GENOMIC DNA]</scope>
    <source>
        <strain evidence="5 6">SDU14</strain>
    </source>
</reference>
<evidence type="ECO:0000256" key="2">
    <source>
        <dbReference type="ARBA" id="ARBA00006966"/>
    </source>
</evidence>
<accession>A0A9X3XEX2</accession>
<gene>
    <name evidence="5" type="ORF">KEG57_40180</name>
</gene>
<dbReference type="RefSeq" id="WP_272426237.1">
    <property type="nucleotide sequence ID" value="NZ_JAGTJJ010000043.1"/>
</dbReference>
<feature type="domain" description="Aromatic amino acid beta-eliminating lyase/threonine aldolase" evidence="4">
    <location>
        <begin position="27"/>
        <end position="293"/>
    </location>
</feature>
<dbReference type="Gene3D" id="3.90.1150.10">
    <property type="entry name" value="Aspartate Aminotransferase, domain 1"/>
    <property type="match status" value="1"/>
</dbReference>
<protein>
    <submittedName>
        <fullName evidence="5">Beta-1,3-galactosyltransferase</fullName>
    </submittedName>
</protein>
<dbReference type="PANTHER" id="PTHR48097">
    <property type="entry name" value="L-THREONINE ALDOLASE-RELATED"/>
    <property type="match status" value="1"/>
</dbReference>
<dbReference type="Gene3D" id="3.40.640.10">
    <property type="entry name" value="Type I PLP-dependent aspartate aminotransferase-like (Major domain)"/>
    <property type="match status" value="1"/>
</dbReference>
<name>A0A9X3XEX2_9BACT</name>
<dbReference type="PANTHER" id="PTHR48097:SF9">
    <property type="entry name" value="L-THREONINE ALDOLASE"/>
    <property type="match status" value="1"/>
</dbReference>
<evidence type="ECO:0000259" key="4">
    <source>
        <dbReference type="Pfam" id="PF01212"/>
    </source>
</evidence>